<dbReference type="GO" id="GO:0005829">
    <property type="term" value="C:cytosol"/>
    <property type="evidence" value="ECO:0007669"/>
    <property type="project" value="TreeGrafter"/>
</dbReference>
<evidence type="ECO:0000259" key="7">
    <source>
        <dbReference type="SMART" id="SM00072"/>
    </source>
</evidence>
<dbReference type="GO" id="GO:0006015">
    <property type="term" value="P:5-phosphoribose 1-diphosphate biosynthetic process"/>
    <property type="evidence" value="ECO:0007669"/>
    <property type="project" value="UniProtKB-UniRule"/>
</dbReference>
<comment type="catalytic activity">
    <reaction evidence="1 6">
        <text>alpha-D-ribose 1,5-bisphosphate + ATP = 5-phospho-alpha-D-ribose 1-diphosphate + ADP</text>
        <dbReference type="Rhea" id="RHEA:20109"/>
        <dbReference type="ChEBI" id="CHEBI:30616"/>
        <dbReference type="ChEBI" id="CHEBI:58017"/>
        <dbReference type="ChEBI" id="CHEBI:68688"/>
        <dbReference type="ChEBI" id="CHEBI:456216"/>
        <dbReference type="EC" id="2.7.4.23"/>
    </reaction>
</comment>
<dbReference type="EC" id="2.7.4.23" evidence="6"/>
<evidence type="ECO:0000256" key="5">
    <source>
        <dbReference type="ARBA" id="ARBA00022840"/>
    </source>
</evidence>
<keyword evidence="5 6" id="KW-0067">ATP-binding</keyword>
<keyword evidence="8" id="KW-0418">Kinase</keyword>
<reference evidence="8 9" key="1">
    <citation type="journal article" date="2015" name="Stand. Genomic Sci.">
        <title>Genomic Encyclopedia of Bacterial and Archaeal Type Strains, Phase III: the genomes of soil and plant-associated and newly described type strains.</title>
        <authorList>
            <person name="Whitman W.B."/>
            <person name="Woyke T."/>
            <person name="Klenk H.P."/>
            <person name="Zhou Y."/>
            <person name="Lilburn T.G."/>
            <person name="Beck B.J."/>
            <person name="De Vos P."/>
            <person name="Vandamme P."/>
            <person name="Eisen J.A."/>
            <person name="Garrity G."/>
            <person name="Hugenholtz P."/>
            <person name="Kyrpides N.C."/>
        </authorList>
    </citation>
    <scope>NUCLEOTIDE SEQUENCE [LARGE SCALE GENOMIC DNA]</scope>
    <source>
        <strain evidence="8 9">CGMCC 1.2546</strain>
    </source>
</reference>
<dbReference type="NCBIfam" id="TIGR02322">
    <property type="entry name" value="phosphon_PhnN"/>
    <property type="match status" value="1"/>
</dbReference>
<keyword evidence="9" id="KW-1185">Reference proteome</keyword>
<accession>A0A562MQZ0</accession>
<evidence type="ECO:0000256" key="2">
    <source>
        <dbReference type="ARBA" id="ARBA00005069"/>
    </source>
</evidence>
<dbReference type="InterPro" id="IPR012699">
    <property type="entry name" value="PhnN"/>
</dbReference>
<dbReference type="RefSeq" id="WP_145722675.1">
    <property type="nucleotide sequence ID" value="NZ_BSPF01000038.1"/>
</dbReference>
<dbReference type="GO" id="GO:0033863">
    <property type="term" value="F:ribose 1,5-bisphosphate phosphokinase activity"/>
    <property type="evidence" value="ECO:0007669"/>
    <property type="project" value="UniProtKB-UniRule"/>
</dbReference>
<dbReference type="Gene3D" id="3.40.50.300">
    <property type="entry name" value="P-loop containing nucleotide triphosphate hydrolases"/>
    <property type="match status" value="1"/>
</dbReference>
<evidence type="ECO:0000313" key="9">
    <source>
        <dbReference type="Proteomes" id="UP000317122"/>
    </source>
</evidence>
<comment type="pathway">
    <text evidence="2 6">Metabolic intermediate biosynthesis; 5-phospho-alpha-D-ribose 1-diphosphate biosynthesis; 5-phospho-alpha-D-ribose 1-diphosphate from D-ribose 5-phosphate (route II): step 3/3.</text>
</comment>
<evidence type="ECO:0000256" key="4">
    <source>
        <dbReference type="ARBA" id="ARBA00022741"/>
    </source>
</evidence>
<dbReference type="AlphaFoldDB" id="A0A562MQZ0"/>
<dbReference type="HAMAP" id="MF_00836">
    <property type="entry name" value="PhnN"/>
    <property type="match status" value="1"/>
</dbReference>
<dbReference type="GO" id="GO:0005524">
    <property type="term" value="F:ATP binding"/>
    <property type="evidence" value="ECO:0007669"/>
    <property type="project" value="UniProtKB-KW"/>
</dbReference>
<dbReference type="SUPFAM" id="SSF52540">
    <property type="entry name" value="P-loop containing nucleoside triphosphate hydrolases"/>
    <property type="match status" value="1"/>
</dbReference>
<comment type="similarity">
    <text evidence="6">Belongs to the ribose 1,5-bisphosphokinase family.</text>
</comment>
<dbReference type="PANTHER" id="PTHR23117:SF8">
    <property type="entry name" value="RIBOSE 1,5-BISPHOSPHATE PHOSPHOKINASE PHNN"/>
    <property type="match status" value="1"/>
</dbReference>
<dbReference type="InterPro" id="IPR027417">
    <property type="entry name" value="P-loop_NTPase"/>
</dbReference>
<sequence>MNDSPRPEGTLVLVVGPSGAGKDTLLNLARDALAGDDRFKFVRRIITRPAGGGENSAFAAEEAFQRLVAENRLALHWQAHGLFYGLPIIVDEWLANGDMVIANASRAILADARRRFPRLKIVNVVASPELIAHRLRSRGREAGDDIGQRLKRGGKLEAEGSDVVTVDNSGRPHVAAEHLVRILRSCALPVYAPRTVPTVRALLYLREVPTGTWHQGGDCGLPYLDKETSLRRPR</sequence>
<dbReference type="UniPathway" id="UPA00087">
    <property type="reaction ID" value="UER00175"/>
</dbReference>
<dbReference type="InterPro" id="IPR008145">
    <property type="entry name" value="GK/Ca_channel_bsu"/>
</dbReference>
<dbReference type="GO" id="GO:0019634">
    <property type="term" value="P:organic phosphonate metabolic process"/>
    <property type="evidence" value="ECO:0007669"/>
    <property type="project" value="UniProtKB-UniRule"/>
</dbReference>
<dbReference type="Proteomes" id="UP000317122">
    <property type="component" value="Unassembled WGS sequence"/>
</dbReference>
<comment type="caution">
    <text evidence="8">The sequence shown here is derived from an EMBL/GenBank/DDBJ whole genome shotgun (WGS) entry which is preliminary data.</text>
</comment>
<comment type="function">
    <text evidence="6">Catalyzes the phosphorylation of ribose 1,5-bisphosphate to 5-phospho-D-ribosyl alpha-1-diphosphate (PRPP).</text>
</comment>
<evidence type="ECO:0000256" key="3">
    <source>
        <dbReference type="ARBA" id="ARBA00022679"/>
    </source>
</evidence>
<evidence type="ECO:0000256" key="6">
    <source>
        <dbReference type="HAMAP-Rule" id="MF_00836"/>
    </source>
</evidence>
<dbReference type="EMBL" id="VLKT01000067">
    <property type="protein sequence ID" value="TWI22279.1"/>
    <property type="molecule type" value="Genomic_DNA"/>
</dbReference>
<dbReference type="SMART" id="SM00072">
    <property type="entry name" value="GuKc"/>
    <property type="match status" value="1"/>
</dbReference>
<dbReference type="PANTHER" id="PTHR23117">
    <property type="entry name" value="GUANYLATE KINASE-RELATED"/>
    <property type="match status" value="1"/>
</dbReference>
<evidence type="ECO:0000256" key="1">
    <source>
        <dbReference type="ARBA" id="ARBA00000373"/>
    </source>
</evidence>
<evidence type="ECO:0000313" key="8">
    <source>
        <dbReference type="EMBL" id="TWI22279.1"/>
    </source>
</evidence>
<keyword evidence="4 6" id="KW-0547">Nucleotide-binding</keyword>
<name>A0A562MQZ0_9HYPH</name>
<protein>
    <recommendedName>
        <fullName evidence="6">Ribose 1,5-bisphosphate phosphokinase PhnN</fullName>
        <ecNumber evidence="6">2.7.4.23</ecNumber>
    </recommendedName>
    <alternativeName>
        <fullName evidence="6">Ribose 1,5-bisphosphokinase</fullName>
    </alternativeName>
</protein>
<organism evidence="8 9">
    <name type="scientific">Mesorhizobium tianshanense</name>
    <dbReference type="NCBI Taxonomy" id="39844"/>
    <lineage>
        <taxon>Bacteria</taxon>
        <taxon>Pseudomonadati</taxon>
        <taxon>Pseudomonadota</taxon>
        <taxon>Alphaproteobacteria</taxon>
        <taxon>Hyphomicrobiales</taxon>
        <taxon>Phyllobacteriaceae</taxon>
        <taxon>Mesorhizobium</taxon>
    </lineage>
</organism>
<feature type="domain" description="Guanylate kinase/L-type calcium channel beta subunit" evidence="7">
    <location>
        <begin position="8"/>
        <end position="187"/>
    </location>
</feature>
<keyword evidence="3 6" id="KW-0808">Transferase</keyword>
<gene>
    <name evidence="6" type="primary">phnN</name>
    <name evidence="8" type="ORF">IQ26_06712</name>
</gene>
<feature type="binding site" evidence="6">
    <location>
        <begin position="16"/>
        <end position="23"/>
    </location>
    <ligand>
        <name>ATP</name>
        <dbReference type="ChEBI" id="CHEBI:30616"/>
    </ligand>
</feature>
<dbReference type="OrthoDB" id="341217at2"/>
<proteinExistence type="inferred from homology"/>